<dbReference type="EMBL" id="UOGD01000065">
    <property type="protein sequence ID" value="VAX16903.1"/>
    <property type="molecule type" value="Genomic_DNA"/>
</dbReference>
<sequence length="141" mass="15702">MHHRGNSLRRKGNDYKKLSFRQSLSRNLYLHWRFPLKTRGNDARNLNLFPNMLLTLLLLILFLSTSFAQTKSLHYQNFISLSDSTSNDTLIIKDVPIPSINVGDILGQMAASPISGLFFSLFGGIGGYIIEPTGHGGPSLP</sequence>
<evidence type="ECO:0000313" key="1">
    <source>
        <dbReference type="EMBL" id="VAX16903.1"/>
    </source>
</evidence>
<accession>A0A3B1BX80</accession>
<feature type="non-terminal residue" evidence="1">
    <location>
        <position position="141"/>
    </location>
</feature>
<protein>
    <submittedName>
        <fullName evidence="1">Uncharacterized protein</fullName>
    </submittedName>
</protein>
<proteinExistence type="predicted"/>
<name>A0A3B1BX80_9ZZZZ</name>
<reference evidence="1" key="1">
    <citation type="submission" date="2018-06" db="EMBL/GenBank/DDBJ databases">
        <authorList>
            <person name="Zhirakovskaya E."/>
        </authorList>
    </citation>
    <scope>NUCLEOTIDE SEQUENCE</scope>
</reference>
<organism evidence="1">
    <name type="scientific">hydrothermal vent metagenome</name>
    <dbReference type="NCBI Taxonomy" id="652676"/>
    <lineage>
        <taxon>unclassified sequences</taxon>
        <taxon>metagenomes</taxon>
        <taxon>ecological metagenomes</taxon>
    </lineage>
</organism>
<gene>
    <name evidence="1" type="ORF">MNBD_IGNAVI01-1022</name>
</gene>
<dbReference type="AlphaFoldDB" id="A0A3B1BX80"/>